<dbReference type="InterPro" id="IPR009057">
    <property type="entry name" value="Homeodomain-like_sf"/>
</dbReference>
<dbReference type="InterPro" id="IPR036388">
    <property type="entry name" value="WH-like_DNA-bd_sf"/>
</dbReference>
<reference evidence="6 7" key="1">
    <citation type="submission" date="2018-08" db="EMBL/GenBank/DDBJ databases">
        <title>Vibrio isolated from the Eastern China Marginal Seas.</title>
        <authorList>
            <person name="Li Y."/>
        </authorList>
    </citation>
    <scope>NUCLEOTIDE SEQUENCE [LARGE SCALE GENOMIC DNA]</scope>
    <source>
        <strain evidence="6 7">BEI233</strain>
    </source>
</reference>
<dbReference type="EMBL" id="QVMU01000001">
    <property type="protein sequence ID" value="RJX75774.1"/>
    <property type="molecule type" value="Genomic_DNA"/>
</dbReference>
<dbReference type="InterPro" id="IPR001347">
    <property type="entry name" value="SIS_dom"/>
</dbReference>
<gene>
    <name evidence="6" type="ORF">DZ860_01080</name>
</gene>
<dbReference type="PANTHER" id="PTHR30514">
    <property type="entry name" value="GLUCOKINASE"/>
    <property type="match status" value="1"/>
</dbReference>
<evidence type="ECO:0000256" key="2">
    <source>
        <dbReference type="ARBA" id="ARBA00023125"/>
    </source>
</evidence>
<feature type="domain" description="HTH rpiR-type" evidence="4">
    <location>
        <begin position="4"/>
        <end position="80"/>
    </location>
</feature>
<protein>
    <submittedName>
        <fullName evidence="6">SIS domain-containing protein</fullName>
    </submittedName>
</protein>
<dbReference type="GO" id="GO:0003677">
    <property type="term" value="F:DNA binding"/>
    <property type="evidence" value="ECO:0007669"/>
    <property type="project" value="UniProtKB-KW"/>
</dbReference>
<dbReference type="Gene3D" id="1.10.10.10">
    <property type="entry name" value="Winged helix-like DNA-binding domain superfamily/Winged helix DNA-binding domain"/>
    <property type="match status" value="1"/>
</dbReference>
<organism evidence="6 7">
    <name type="scientific">Vibrio sinensis</name>
    <dbReference type="NCBI Taxonomy" id="2302434"/>
    <lineage>
        <taxon>Bacteria</taxon>
        <taxon>Pseudomonadati</taxon>
        <taxon>Pseudomonadota</taxon>
        <taxon>Gammaproteobacteria</taxon>
        <taxon>Vibrionales</taxon>
        <taxon>Vibrionaceae</taxon>
        <taxon>Vibrio</taxon>
    </lineage>
</organism>
<dbReference type="Pfam" id="PF01380">
    <property type="entry name" value="SIS"/>
    <property type="match status" value="1"/>
</dbReference>
<dbReference type="CDD" id="cd05013">
    <property type="entry name" value="SIS_RpiR"/>
    <property type="match status" value="1"/>
</dbReference>
<dbReference type="PROSITE" id="PS51464">
    <property type="entry name" value="SIS"/>
    <property type="match status" value="1"/>
</dbReference>
<dbReference type="InterPro" id="IPR000281">
    <property type="entry name" value="HTH_RpiR"/>
</dbReference>
<dbReference type="PANTHER" id="PTHR30514:SF1">
    <property type="entry name" value="HTH-TYPE TRANSCRIPTIONAL REGULATOR HEXR-RELATED"/>
    <property type="match status" value="1"/>
</dbReference>
<evidence type="ECO:0000256" key="1">
    <source>
        <dbReference type="ARBA" id="ARBA00023015"/>
    </source>
</evidence>
<dbReference type="Pfam" id="PF01418">
    <property type="entry name" value="HTH_6"/>
    <property type="match status" value="1"/>
</dbReference>
<name>A0A3A6R343_9VIBR</name>
<dbReference type="GO" id="GO:0097367">
    <property type="term" value="F:carbohydrate derivative binding"/>
    <property type="evidence" value="ECO:0007669"/>
    <property type="project" value="InterPro"/>
</dbReference>
<dbReference type="InterPro" id="IPR047640">
    <property type="entry name" value="RpiR-like"/>
</dbReference>
<comment type="caution">
    <text evidence="6">The sequence shown here is derived from an EMBL/GenBank/DDBJ whole genome shotgun (WGS) entry which is preliminary data.</text>
</comment>
<dbReference type="PROSITE" id="PS51071">
    <property type="entry name" value="HTH_RPIR"/>
    <property type="match status" value="1"/>
</dbReference>
<evidence type="ECO:0000259" key="5">
    <source>
        <dbReference type="PROSITE" id="PS51464"/>
    </source>
</evidence>
<evidence type="ECO:0000259" key="4">
    <source>
        <dbReference type="PROSITE" id="PS51071"/>
    </source>
</evidence>
<dbReference type="GO" id="GO:0003700">
    <property type="term" value="F:DNA-binding transcription factor activity"/>
    <property type="evidence" value="ECO:0007669"/>
    <property type="project" value="InterPro"/>
</dbReference>
<feature type="domain" description="SIS" evidence="5">
    <location>
        <begin position="124"/>
        <end position="264"/>
    </location>
</feature>
<evidence type="ECO:0000313" key="6">
    <source>
        <dbReference type="EMBL" id="RJX75774.1"/>
    </source>
</evidence>
<dbReference type="GO" id="GO:1901135">
    <property type="term" value="P:carbohydrate derivative metabolic process"/>
    <property type="evidence" value="ECO:0007669"/>
    <property type="project" value="InterPro"/>
</dbReference>
<dbReference type="InterPro" id="IPR035472">
    <property type="entry name" value="RpiR-like_SIS"/>
</dbReference>
<dbReference type="Proteomes" id="UP000273252">
    <property type="component" value="Unassembled WGS sequence"/>
</dbReference>
<accession>A0A3A6R343</accession>
<keyword evidence="3" id="KW-0804">Transcription</keyword>
<keyword evidence="1" id="KW-0805">Transcription regulation</keyword>
<dbReference type="OrthoDB" id="8582409at2"/>
<sequence>MSIQEVYPRLRMLIPSLTKTEKKVAEFFLIPRSVNKDTTINHLSHQLNVSAALIVKVAKKLGYDGFKDLKQALLLVENDKNYSPDQYLSPDDDCAQIVQKVLKNSINALQEALSFSSVPNIEQAAKSIIGCRRLTIMAVGGTWVIAEDFHHKLLRIGIHSYVPKDYHMMIMAASLMGPEDVVLVISHSGQTIDLNDAVKEVKVCGAQVITVTNNYNAELTKMSDCAIFAPASPEPILGKNGTARLVKIALIDCLYATIANLTPEQTKSSINKTLCATSRLHAS</sequence>
<keyword evidence="2" id="KW-0238">DNA-binding</keyword>
<proteinExistence type="predicted"/>
<dbReference type="SUPFAM" id="SSF53697">
    <property type="entry name" value="SIS domain"/>
    <property type="match status" value="1"/>
</dbReference>
<evidence type="ECO:0000313" key="7">
    <source>
        <dbReference type="Proteomes" id="UP000273252"/>
    </source>
</evidence>
<dbReference type="InterPro" id="IPR046348">
    <property type="entry name" value="SIS_dom_sf"/>
</dbReference>
<dbReference type="AlphaFoldDB" id="A0A3A6R343"/>
<dbReference type="SUPFAM" id="SSF46689">
    <property type="entry name" value="Homeodomain-like"/>
    <property type="match status" value="1"/>
</dbReference>
<dbReference type="Gene3D" id="3.40.50.10490">
    <property type="entry name" value="Glucose-6-phosphate isomerase like protein, domain 1"/>
    <property type="match status" value="1"/>
</dbReference>
<keyword evidence="7" id="KW-1185">Reference proteome</keyword>
<evidence type="ECO:0000256" key="3">
    <source>
        <dbReference type="ARBA" id="ARBA00023163"/>
    </source>
</evidence>